<feature type="non-terminal residue" evidence="1">
    <location>
        <position position="1"/>
    </location>
</feature>
<evidence type="ECO:0000313" key="1">
    <source>
        <dbReference type="EMBL" id="KKK77454.1"/>
    </source>
</evidence>
<comment type="caution">
    <text evidence="1">The sequence shown here is derived from an EMBL/GenBank/DDBJ whole genome shotgun (WGS) entry which is preliminary data.</text>
</comment>
<protein>
    <submittedName>
        <fullName evidence="1">Uncharacterized protein</fullName>
    </submittedName>
</protein>
<sequence>VLHGPSPQVKGDLLCLVGRKTTFKVDHATIAAAYDPQAKLRDLAHSDTEVTFLPRVPGKFTLFLELKCGGVNWLKPLDLDVRQPWTVATRYVAAFNEGGPSVASPSVDEKARQLTFVIENHNRAELAEVAKVVVAGKIHEVPIKLAPMASGEYTVSLEDVWDRLSPGSTAFEVSLAGGSQVSQAINWSIRHDEPAIAQRAKMLDLRPLYNTEMNRLFSPRTQWRIDYTGAQHAVDWRHPMPIKDEHGYYLLNSTTCIFEYGDLPEQVTPFKRCSITAPAGRYDGGIGVPLQLADPPQKPQQQTQWTVERREGVENTWQRRGLLAVMGIVGRARASTGFAYPVNVDTAQLAELHVTLSGTPNARCFIQLSNPQQPTVFRSEWFDAPSEPTELVFKLP</sequence>
<feature type="non-terminal residue" evidence="1">
    <location>
        <position position="396"/>
    </location>
</feature>
<reference evidence="1" key="1">
    <citation type="journal article" date="2015" name="Nature">
        <title>Complex archaea that bridge the gap between prokaryotes and eukaryotes.</title>
        <authorList>
            <person name="Spang A."/>
            <person name="Saw J.H."/>
            <person name="Jorgensen S.L."/>
            <person name="Zaremba-Niedzwiedzka K."/>
            <person name="Martijn J."/>
            <person name="Lind A.E."/>
            <person name="van Eijk R."/>
            <person name="Schleper C."/>
            <person name="Guy L."/>
            <person name="Ettema T.J."/>
        </authorList>
    </citation>
    <scope>NUCLEOTIDE SEQUENCE</scope>
</reference>
<dbReference type="AlphaFoldDB" id="A0A0F9AG28"/>
<gene>
    <name evidence="1" type="ORF">LCGC14_2853460</name>
</gene>
<proteinExistence type="predicted"/>
<name>A0A0F9AG28_9ZZZZ</name>
<accession>A0A0F9AG28</accession>
<dbReference type="EMBL" id="LAZR01054949">
    <property type="protein sequence ID" value="KKK77454.1"/>
    <property type="molecule type" value="Genomic_DNA"/>
</dbReference>
<organism evidence="1">
    <name type="scientific">marine sediment metagenome</name>
    <dbReference type="NCBI Taxonomy" id="412755"/>
    <lineage>
        <taxon>unclassified sequences</taxon>
        <taxon>metagenomes</taxon>
        <taxon>ecological metagenomes</taxon>
    </lineage>
</organism>